<organism evidence="1 2">
    <name type="scientific">Perkinsus olseni</name>
    <name type="common">Perkinsus atlanticus</name>
    <dbReference type="NCBI Taxonomy" id="32597"/>
    <lineage>
        <taxon>Eukaryota</taxon>
        <taxon>Sar</taxon>
        <taxon>Alveolata</taxon>
        <taxon>Perkinsozoa</taxon>
        <taxon>Perkinsea</taxon>
        <taxon>Perkinsida</taxon>
        <taxon>Perkinsidae</taxon>
        <taxon>Perkinsus</taxon>
    </lineage>
</organism>
<evidence type="ECO:0000313" key="1">
    <source>
        <dbReference type="EMBL" id="KAF4756195.1"/>
    </source>
</evidence>
<name>A0A7J6UG85_PEROL</name>
<dbReference type="AlphaFoldDB" id="A0A7J6UG85"/>
<sequence>MVQESIPSFRIAFSNDPTVSSRPVSLNALLDRCSRQLSRHRYEIRPYQEVLYHNQWIKNHHDVSKVPEEVLEGWGIPLKLIKALKEQVRDIEVTAIRSDFVARLQILGDRKSKRKKAMEKLKKRHKEKWAAVTIAECYKRYLMRRDGHVLVYRPDDEDGEFRDGPDFYEQASTMSWSMGDGPRPILTHRSSVSSAASSSTASYKVARRTIMLAVSRWILRVLKRRRKAANETCPLAKAIQKILVEKDIRPDLGGPIRDWLVGRQWLLTVEDLGIVEERHWLKWNSENKIPWGMVMHLKELYSTKLTERMLNKLPDSIRDRVLSSSAWVKLMPTRKNSMMSSWLRGVVRWINPDSWAAVVIQRAVRPWLMTRRPKIPCPFEDTRSIADNYVVCLEKDSEKGGRWTPYWYRIFHTESGRSDDAGLMYFLASWVTREEAYHRDLSSAVEVIPLLSVNRVHIPPRNSSRSSFNLSESLVFILRYKRRGEFITRRLRASTAAELEFAAGELKRAIRAARAERDL</sequence>
<accession>A0A7J6UG85</accession>
<dbReference type="EMBL" id="JABANM010000310">
    <property type="protein sequence ID" value="KAF4756195.1"/>
    <property type="molecule type" value="Genomic_DNA"/>
</dbReference>
<protein>
    <submittedName>
        <fullName evidence="1">Uncharacterized protein</fullName>
    </submittedName>
</protein>
<proteinExistence type="predicted"/>
<gene>
    <name evidence="1" type="ORF">FOZ62_009430</name>
</gene>
<reference evidence="1 2" key="1">
    <citation type="submission" date="2020-04" db="EMBL/GenBank/DDBJ databases">
        <title>Perkinsus olseni comparative genomics.</title>
        <authorList>
            <person name="Bogema D.R."/>
        </authorList>
    </citation>
    <scope>NUCLEOTIDE SEQUENCE [LARGE SCALE GENOMIC DNA]</scope>
    <source>
        <strain evidence="1">ATCC PRA-205</strain>
    </source>
</reference>
<dbReference type="Proteomes" id="UP000574390">
    <property type="component" value="Unassembled WGS sequence"/>
</dbReference>
<comment type="caution">
    <text evidence="1">The sequence shown here is derived from an EMBL/GenBank/DDBJ whole genome shotgun (WGS) entry which is preliminary data.</text>
</comment>
<evidence type="ECO:0000313" key="2">
    <source>
        <dbReference type="Proteomes" id="UP000574390"/>
    </source>
</evidence>